<dbReference type="GO" id="GO:0003723">
    <property type="term" value="F:RNA binding"/>
    <property type="evidence" value="ECO:0007669"/>
    <property type="project" value="InterPro"/>
</dbReference>
<dbReference type="AlphaFoldDB" id="A0A2G6JBE1"/>
<dbReference type="GO" id="GO:0004519">
    <property type="term" value="F:endonuclease activity"/>
    <property type="evidence" value="ECO:0007669"/>
    <property type="project" value="InterPro"/>
</dbReference>
<evidence type="ECO:0000313" key="1">
    <source>
        <dbReference type="EMBL" id="PIE20731.1"/>
    </source>
</evidence>
<accession>A0A2G6JBE1</accession>
<dbReference type="Proteomes" id="UP000242733">
    <property type="component" value="Unassembled WGS sequence"/>
</dbReference>
<sequence length="98" mass="11239">MKVLGKKIVEDFSKKHSRAKGPLNAWVEDAEAAIWATLADIKKRYAHVSFLSNNKAIFNIGGNKFRLEVLVRYANGIILVERVNTHAEYDKKNKQRKQ</sequence>
<organism evidence="1 2">
    <name type="scientific">Neptuniibacter caesariensis</name>
    <dbReference type="NCBI Taxonomy" id="207954"/>
    <lineage>
        <taxon>Bacteria</taxon>
        <taxon>Pseudomonadati</taxon>
        <taxon>Pseudomonadota</taxon>
        <taxon>Gammaproteobacteria</taxon>
        <taxon>Oceanospirillales</taxon>
        <taxon>Oceanospirillaceae</taxon>
        <taxon>Neptuniibacter</taxon>
    </lineage>
</organism>
<gene>
    <name evidence="1" type="ORF">CSA61_00795</name>
</gene>
<comment type="caution">
    <text evidence="1">The sequence shown here is derived from an EMBL/GenBank/DDBJ whole genome shotgun (WGS) entry which is preliminary data.</text>
</comment>
<reference evidence="1 2" key="1">
    <citation type="submission" date="2017-10" db="EMBL/GenBank/DDBJ databases">
        <title>Novel microbial diversity and functional potential in the marine mammal oral microbiome.</title>
        <authorList>
            <person name="Dudek N.K."/>
            <person name="Sun C.L."/>
            <person name="Burstein D."/>
            <person name="Kantor R.S."/>
            <person name="Aliaga Goltsman D.S."/>
            <person name="Bik E.M."/>
            <person name="Thomas B.C."/>
            <person name="Banfield J.F."/>
            <person name="Relman D.A."/>
        </authorList>
    </citation>
    <scope>NUCLEOTIDE SEQUENCE [LARGE SCALE GENOMIC DNA]</scope>
    <source>
        <strain evidence="1">DOLJORAL78_49_30</strain>
    </source>
</reference>
<dbReference type="InterPro" id="IPR018669">
    <property type="entry name" value="Toxin_HigB"/>
</dbReference>
<dbReference type="GO" id="GO:0110001">
    <property type="term" value="C:toxin-antitoxin complex"/>
    <property type="evidence" value="ECO:0007669"/>
    <property type="project" value="InterPro"/>
</dbReference>
<dbReference type="EMBL" id="PDSG01000004">
    <property type="protein sequence ID" value="PIE20731.1"/>
    <property type="molecule type" value="Genomic_DNA"/>
</dbReference>
<name>A0A2G6JBE1_NEPCE</name>
<protein>
    <submittedName>
        <fullName evidence="1">Addiction module toxin RelE</fullName>
    </submittedName>
</protein>
<proteinExistence type="predicted"/>
<evidence type="ECO:0000313" key="2">
    <source>
        <dbReference type="Proteomes" id="UP000242733"/>
    </source>
</evidence>
<dbReference type="Pfam" id="PF09907">
    <property type="entry name" value="HigB_toxin"/>
    <property type="match status" value="1"/>
</dbReference>